<feature type="domain" description="Heterokaryon incompatibility" evidence="1">
    <location>
        <begin position="6"/>
        <end position="128"/>
    </location>
</feature>
<evidence type="ECO:0000259" key="1">
    <source>
        <dbReference type="Pfam" id="PF06985"/>
    </source>
</evidence>
<gene>
    <name evidence="2" type="ORF">FLAG1_11604</name>
</gene>
<dbReference type="PANTHER" id="PTHR33112">
    <property type="entry name" value="DOMAIN PROTEIN, PUTATIVE-RELATED"/>
    <property type="match status" value="1"/>
</dbReference>
<proteinExistence type="predicted"/>
<dbReference type="PANTHER" id="PTHR33112:SF16">
    <property type="entry name" value="HETEROKARYON INCOMPATIBILITY DOMAIN-CONTAINING PROTEIN"/>
    <property type="match status" value="1"/>
</dbReference>
<dbReference type="EMBL" id="JXCE01000954">
    <property type="protein sequence ID" value="KPA35680.1"/>
    <property type="molecule type" value="Genomic_DNA"/>
</dbReference>
<protein>
    <submittedName>
        <fullName evidence="2">Tol protein</fullName>
    </submittedName>
</protein>
<dbReference type="AlphaFoldDB" id="A0A0M9EMC6"/>
<evidence type="ECO:0000313" key="2">
    <source>
        <dbReference type="EMBL" id="KPA35680.1"/>
    </source>
</evidence>
<organism evidence="2 3">
    <name type="scientific">Fusarium langsethiae</name>
    <dbReference type="NCBI Taxonomy" id="179993"/>
    <lineage>
        <taxon>Eukaryota</taxon>
        <taxon>Fungi</taxon>
        <taxon>Dikarya</taxon>
        <taxon>Ascomycota</taxon>
        <taxon>Pezizomycotina</taxon>
        <taxon>Sordariomycetes</taxon>
        <taxon>Hypocreomycetidae</taxon>
        <taxon>Hypocreales</taxon>
        <taxon>Nectriaceae</taxon>
        <taxon>Fusarium</taxon>
    </lineage>
</organism>
<comment type="caution">
    <text evidence="2">The sequence shown here is derived from an EMBL/GenBank/DDBJ whole genome shotgun (WGS) entry which is preliminary data.</text>
</comment>
<keyword evidence="3" id="KW-1185">Reference proteome</keyword>
<dbReference type="Proteomes" id="UP000037904">
    <property type="component" value="Unassembled WGS sequence"/>
</dbReference>
<sequence length="128" mass="14806">MSHGMELTRLPRTIRDLVEVSRRIGYQYLWIDELCIIQDDPNDRSDQVYTMADFYKGAEILISAASASHSGEGFLQRRTIEQSYGNVFELPYQWKLSDEPVQGSLLLSDKNLNCGLDKLPLDMRIWTF</sequence>
<dbReference type="InterPro" id="IPR010730">
    <property type="entry name" value="HET"/>
</dbReference>
<reference evidence="2 3" key="1">
    <citation type="submission" date="2015-04" db="EMBL/GenBank/DDBJ databases">
        <title>The draft genome sequence of Fusarium langsethiae, a T-2/HT-2 mycotoxin producer.</title>
        <authorList>
            <person name="Lysoe E."/>
            <person name="Divon H.H."/>
            <person name="Terzi V."/>
            <person name="Orru L."/>
            <person name="Lamontanara A."/>
            <person name="Kolseth A.-K."/>
            <person name="Frandsen R.J."/>
            <person name="Nielsen K."/>
            <person name="Thrane U."/>
        </authorList>
    </citation>
    <scope>NUCLEOTIDE SEQUENCE [LARGE SCALE GENOMIC DNA]</scope>
    <source>
        <strain evidence="2 3">Fl201059</strain>
    </source>
</reference>
<dbReference type="Pfam" id="PF06985">
    <property type="entry name" value="HET"/>
    <property type="match status" value="1"/>
</dbReference>
<evidence type="ECO:0000313" key="3">
    <source>
        <dbReference type="Proteomes" id="UP000037904"/>
    </source>
</evidence>
<name>A0A0M9EMC6_FUSLA</name>
<accession>A0A0M9EMC6</accession>